<accession>A0A1G2FXU0</accession>
<sequence>MQRHHRGALAMLLLPGCMLFIPSYAFAQLQVPVWDEALSGTFDGDFAWFKRSFGRDPYSPNSFREDFNETFDQGGLLEAPISLIETGLADFGGGWFYDAWMATFGPYGWFTQKEVGTKGYYEILGSGQTLIDSWDSIGFYQEKDLLSEVSRTITAFLLESRYSLEGGGGVAEPLFVTFTPDYMDAETDNTAGVFLGDQSLTNVCEPFTESVRIALAYQKNKEQITFNEKADCTNFNLETYYDSFLGGGGWDTWTDSFDPQNNFYGSLIIAESEFIERENITNAELTTELIGGQGVLDLQVCVEAITEDGFPCSAYPDDGCFCKTFVTRTHAKSVQQLFTPVQDANLEVRGDSDELTEDAVDAILSAIVPYERYDNFYEGFYQETINGLWRDGAQWYLP</sequence>
<evidence type="ECO:0000313" key="3">
    <source>
        <dbReference type="Proteomes" id="UP000176700"/>
    </source>
</evidence>
<protein>
    <submittedName>
        <fullName evidence="2">Uncharacterized protein</fullName>
    </submittedName>
</protein>
<evidence type="ECO:0000256" key="1">
    <source>
        <dbReference type="SAM" id="SignalP"/>
    </source>
</evidence>
<organism evidence="2 3">
    <name type="scientific">Candidatus Ryanbacteria bacterium RIFCSPHIGHO2_01_45_13</name>
    <dbReference type="NCBI Taxonomy" id="1802112"/>
    <lineage>
        <taxon>Bacteria</taxon>
        <taxon>Candidatus Ryaniibacteriota</taxon>
    </lineage>
</organism>
<keyword evidence="1" id="KW-0732">Signal</keyword>
<feature type="chain" id="PRO_5009582905" evidence="1">
    <location>
        <begin position="28"/>
        <end position="398"/>
    </location>
</feature>
<feature type="signal peptide" evidence="1">
    <location>
        <begin position="1"/>
        <end position="27"/>
    </location>
</feature>
<name>A0A1G2FXU0_9BACT</name>
<dbReference type="AlphaFoldDB" id="A0A1G2FXU0"/>
<dbReference type="EMBL" id="MHNI01000016">
    <property type="protein sequence ID" value="OGZ42542.1"/>
    <property type="molecule type" value="Genomic_DNA"/>
</dbReference>
<proteinExistence type="predicted"/>
<gene>
    <name evidence="2" type="ORF">A2W41_01575</name>
</gene>
<dbReference type="Proteomes" id="UP000176700">
    <property type="component" value="Unassembled WGS sequence"/>
</dbReference>
<comment type="caution">
    <text evidence="2">The sequence shown here is derived from an EMBL/GenBank/DDBJ whole genome shotgun (WGS) entry which is preliminary data.</text>
</comment>
<reference evidence="2 3" key="1">
    <citation type="journal article" date="2016" name="Nat. Commun.">
        <title>Thousands of microbial genomes shed light on interconnected biogeochemical processes in an aquifer system.</title>
        <authorList>
            <person name="Anantharaman K."/>
            <person name="Brown C.T."/>
            <person name="Hug L.A."/>
            <person name="Sharon I."/>
            <person name="Castelle C.J."/>
            <person name="Probst A.J."/>
            <person name="Thomas B.C."/>
            <person name="Singh A."/>
            <person name="Wilkins M.J."/>
            <person name="Karaoz U."/>
            <person name="Brodie E.L."/>
            <person name="Williams K.H."/>
            <person name="Hubbard S.S."/>
            <person name="Banfield J.F."/>
        </authorList>
    </citation>
    <scope>NUCLEOTIDE SEQUENCE [LARGE SCALE GENOMIC DNA]</scope>
</reference>
<evidence type="ECO:0000313" key="2">
    <source>
        <dbReference type="EMBL" id="OGZ42542.1"/>
    </source>
</evidence>